<feature type="compositionally biased region" description="Pro residues" evidence="1">
    <location>
        <begin position="7"/>
        <end position="20"/>
    </location>
</feature>
<evidence type="ECO:0000313" key="4">
    <source>
        <dbReference type="Proteomes" id="UP000594923"/>
    </source>
</evidence>
<name>A0A7M1KNK7_9PSED</name>
<dbReference type="InterPro" id="IPR008964">
    <property type="entry name" value="Invasin/intimin_cell_adhesion"/>
</dbReference>
<proteinExistence type="predicted"/>
<dbReference type="Gene3D" id="2.60.40.1080">
    <property type="match status" value="1"/>
</dbReference>
<feature type="domain" description="BIG2" evidence="2">
    <location>
        <begin position="1109"/>
        <end position="1185"/>
    </location>
</feature>
<accession>A0A7M1KNK7</accession>
<reference evidence="3 4" key="1">
    <citation type="submission" date="2020-10" db="EMBL/GenBank/DDBJ databases">
        <title>High quality whole genome sequence of Pseudomonas poae PMA22.</title>
        <authorList>
            <person name="Hernandez J.G."/>
            <person name="Rodriguez P."/>
            <person name="Cuevas C."/>
            <person name="de la Calle F."/>
            <person name="Galan B."/>
            <person name="Garcia J.L."/>
        </authorList>
    </citation>
    <scope>NUCLEOTIDE SEQUENCE [LARGE SCALE GENOMIC DNA]</scope>
    <source>
        <strain evidence="3 4">PMA22</strain>
    </source>
</reference>
<dbReference type="InterPro" id="IPR003343">
    <property type="entry name" value="Big_2"/>
</dbReference>
<dbReference type="SUPFAM" id="SSF49373">
    <property type="entry name" value="Invasin/intimin cell-adhesion fragments"/>
    <property type="match status" value="1"/>
</dbReference>
<dbReference type="Proteomes" id="UP000594923">
    <property type="component" value="Chromosome"/>
</dbReference>
<feature type="compositionally biased region" description="Acidic residues" evidence="1">
    <location>
        <begin position="32"/>
        <end position="41"/>
    </location>
</feature>
<evidence type="ECO:0000313" key="3">
    <source>
        <dbReference type="EMBL" id="QOQ76709.1"/>
    </source>
</evidence>
<evidence type="ECO:0000259" key="2">
    <source>
        <dbReference type="SMART" id="SM00635"/>
    </source>
</evidence>
<protein>
    <submittedName>
        <fullName evidence="3">Ig-like domain-containing protein</fullName>
    </submittedName>
</protein>
<gene>
    <name evidence="3" type="ORF">IMF22_06605</name>
</gene>
<organism evidence="3 4">
    <name type="scientific">Pseudomonas poae</name>
    <dbReference type="NCBI Taxonomy" id="200451"/>
    <lineage>
        <taxon>Bacteria</taxon>
        <taxon>Pseudomonadati</taxon>
        <taxon>Pseudomonadota</taxon>
        <taxon>Gammaproteobacteria</taxon>
        <taxon>Pseudomonadales</taxon>
        <taxon>Pseudomonadaceae</taxon>
        <taxon>Pseudomonas</taxon>
    </lineage>
</organism>
<dbReference type="AlphaFoldDB" id="A0A7M1KNK7"/>
<evidence type="ECO:0000256" key="1">
    <source>
        <dbReference type="SAM" id="MobiDB-lite"/>
    </source>
</evidence>
<dbReference type="Pfam" id="PF02368">
    <property type="entry name" value="Big_2"/>
    <property type="match status" value="1"/>
</dbReference>
<dbReference type="SMART" id="SM00635">
    <property type="entry name" value="BID_2"/>
    <property type="match status" value="1"/>
</dbReference>
<feature type="region of interest" description="Disordered" evidence="1">
    <location>
        <begin position="1"/>
        <end position="46"/>
    </location>
</feature>
<dbReference type="EMBL" id="CP063073">
    <property type="protein sequence ID" value="QOQ76709.1"/>
    <property type="molecule type" value="Genomic_DNA"/>
</dbReference>
<sequence length="1278" mass="140888">MVMSTVPTPPYDLLKPPPSSPAQIQLRKPIDADDPDGPEEPDFPRKPLYREDAIWGVGHRSMQEGMLDIRVVAWFELAVGDYVEVIMKDQKDPKAFGYVREEKSEYFLSVKKADLPEGEVPIFIRVFRSNGQEGRTHTILVLIKTTLPGGNDLRFWEDWHSELKLSLEDLPEDSIIDKDIVAAGVWCLIEKYPNCRKNDRFTIKWAGEEFYYTVSPEDVAHPGPIRVQVPAETIRKGIQDGKIGVGFTVQDVVGNQPGGNYTYSKPYKVRLQTNKDLYKPPALKVDAEPTTQVDFDTQHNSVFVLKTYVPSYNKPKPNPRHTITVVLSIKKDDDTWVEVRLKGVPDTNVEGEDINVPNDIIAKAAGGQERGEILAWVEVHNASGTKLGSSGYAQIFVVGTATKMPAPLVSPLEGTLMPLDTDAAATIPSYQPHNRSWREDLVIRLGKEGGSSVIYTDSRLAGEQGGVRDVLKEDLKQFENKGPFSIFYRVNNGKGLASSIRQSEVVTAEIGVRVIDAPAPIVKYNVNGNLDPKDVKRSVIQMSFPFIGATVGCRIFWNIVGVDPEASDSGSFLIDASTEGPLLTQLWIEVSPSVMRLNLDGSIRCSYSVQKEGTATTPKTYVRSELLNLTVGPLVELSLPRVVEADKVLQDQLHPKNVMNGATLEGTITNLRPTDDVIFRWEGEFGISVTEVTVNGDSKGKVKAVIPPEIIALAIRERGNYITVDYRFTRGQITYRSKPLEIKLLLVTALPAPTLNKIENGVFPLLALGNEAKIHVPKWIMIQKDQRMFLRVKGTLNDGSALDEVIYSAEKVTEEEVANGVNVLGPVEQLRNLKPDSILSLIFGVSFAQRDEAETQVPFAKCEYHVQAVPATLPAPAFDANTGPTLNVSGLGYKQGTNVLVAYSGMTTAQDITLEMMLSDGTFAFTALKGLSGGRVTFALTPRFIAQCVGKTLTLRYKVTTGTKVVWSDTQIVKVSPISAEYFPQALINKIADNGAVNLATFGGDPTLTLPIWILIFAGQRVWITLRSLGVAQLNVLANYVVTDTDVTKGLQNIPVSRAWLEALPANRTVVVEVGVALDGSDKEENKQPFKSTTYTASGQLKIDQSYMILNGVSIKEFPLGRTGADSVANTQYRQASGGAGGYTYASNNPRVASVDAGGKVTGNANGSATITVTDKNLTKVSYYVWVSNIYRFVFNNSRLTAREGSAWINTIYRGSYMFDAALYDIHRCYVGSWNYIDSRWTSTFVYNQAWTFFEARAGIYGRYAEERYPVMALQLID</sequence>